<proteinExistence type="predicted"/>
<keyword evidence="1" id="KW-0812">Transmembrane</keyword>
<reference evidence="2" key="1">
    <citation type="submission" date="2017-11" db="EMBL/GenBank/DDBJ databases">
        <authorList>
            <person name="Kajale S.C."/>
            <person name="Sharma A."/>
        </authorList>
    </citation>
    <scope>NUCLEOTIDE SEQUENCE</scope>
    <source>
        <strain evidence="2">LS1_42</strain>
    </source>
</reference>
<comment type="caution">
    <text evidence="2">The sequence shown here is derived from an EMBL/GenBank/DDBJ whole genome shotgun (WGS) entry which is preliminary data.</text>
</comment>
<dbReference type="RefSeq" id="WP_148859392.1">
    <property type="nucleotide sequence ID" value="NZ_PHNJ01000011.1"/>
</dbReference>
<dbReference type="Proteomes" id="UP000766904">
    <property type="component" value="Unassembled WGS sequence"/>
</dbReference>
<evidence type="ECO:0000313" key="2">
    <source>
        <dbReference type="EMBL" id="TYL37244.1"/>
    </source>
</evidence>
<dbReference type="InterPro" id="IPR007404">
    <property type="entry name" value="YdjM-like"/>
</dbReference>
<evidence type="ECO:0000256" key="1">
    <source>
        <dbReference type="SAM" id="Phobius"/>
    </source>
</evidence>
<evidence type="ECO:0000313" key="3">
    <source>
        <dbReference type="Proteomes" id="UP000766904"/>
    </source>
</evidence>
<organism evidence="2 3">
    <name type="scientific">Natronococcus pandeyae</name>
    <dbReference type="NCBI Taxonomy" id="2055836"/>
    <lineage>
        <taxon>Archaea</taxon>
        <taxon>Methanobacteriati</taxon>
        <taxon>Methanobacteriota</taxon>
        <taxon>Stenosarchaea group</taxon>
        <taxon>Halobacteria</taxon>
        <taxon>Halobacteriales</taxon>
        <taxon>Natrialbaceae</taxon>
        <taxon>Natronococcus</taxon>
    </lineage>
</organism>
<keyword evidence="1" id="KW-0472">Membrane</keyword>
<feature type="transmembrane region" description="Helical" evidence="1">
    <location>
        <begin position="64"/>
        <end position="83"/>
    </location>
</feature>
<sequence length="160" mass="17530">MAELLTHVLAAYILATLLSWRYEWLTPQFVTVAMIGAMIPDLSRLDLLIPTDLITAVFGIPFDWGAFHVLGGSLLAVAIGTVLAPADIRRRVGALLFLGMASHHALDLLLLNVSGYSYAVLWPLTGYHPPSPDLYLSTDRWPALCSAVLAAAVWYARDQR</sequence>
<dbReference type="AlphaFoldDB" id="A0A8J8Q3W1"/>
<dbReference type="EMBL" id="PHNJ01000011">
    <property type="protein sequence ID" value="TYL37244.1"/>
    <property type="molecule type" value="Genomic_DNA"/>
</dbReference>
<keyword evidence="1" id="KW-1133">Transmembrane helix</keyword>
<dbReference type="GO" id="GO:0016787">
    <property type="term" value="F:hydrolase activity"/>
    <property type="evidence" value="ECO:0007669"/>
    <property type="project" value="UniProtKB-KW"/>
</dbReference>
<name>A0A8J8Q3W1_9EURY</name>
<keyword evidence="2" id="KW-0378">Hydrolase</keyword>
<accession>A0A8J8Q3W1</accession>
<dbReference type="OrthoDB" id="241062at2157"/>
<keyword evidence="3" id="KW-1185">Reference proteome</keyword>
<gene>
    <name evidence="2" type="ORF">CV102_18195</name>
</gene>
<protein>
    <submittedName>
        <fullName evidence="2">Metal-dependent hydrolase</fullName>
    </submittedName>
</protein>
<dbReference type="Pfam" id="PF04307">
    <property type="entry name" value="YdjM"/>
    <property type="match status" value="1"/>
</dbReference>